<dbReference type="PANTHER" id="PTHR11782:SF3">
    <property type="entry name" value="APYRASE 6-RELATED"/>
    <property type="match status" value="1"/>
</dbReference>
<proteinExistence type="inferred from homology"/>
<keyword evidence="2" id="KW-0378">Hydrolase</keyword>
<dbReference type="Gene3D" id="3.30.420.40">
    <property type="match status" value="1"/>
</dbReference>
<gene>
    <name evidence="4" type="primary">LOC113736392</name>
</gene>
<dbReference type="InterPro" id="IPR040485">
    <property type="entry name" value="XPO1_repeat_3"/>
</dbReference>
<dbReference type="InterPro" id="IPR011989">
    <property type="entry name" value="ARM-like"/>
</dbReference>
<organism evidence="3 4">
    <name type="scientific">Coffea arabica</name>
    <name type="common">Arabian coffee</name>
    <dbReference type="NCBI Taxonomy" id="13443"/>
    <lineage>
        <taxon>Eukaryota</taxon>
        <taxon>Viridiplantae</taxon>
        <taxon>Streptophyta</taxon>
        <taxon>Embryophyta</taxon>
        <taxon>Tracheophyta</taxon>
        <taxon>Spermatophyta</taxon>
        <taxon>Magnoliopsida</taxon>
        <taxon>eudicotyledons</taxon>
        <taxon>Gunneridae</taxon>
        <taxon>Pentapetalae</taxon>
        <taxon>asterids</taxon>
        <taxon>lamiids</taxon>
        <taxon>Gentianales</taxon>
        <taxon>Rubiaceae</taxon>
        <taxon>Ixoroideae</taxon>
        <taxon>Gardenieae complex</taxon>
        <taxon>Bertiereae - Coffeeae clade</taxon>
        <taxon>Coffeeae</taxon>
        <taxon>Coffea</taxon>
    </lineage>
</organism>
<dbReference type="Pfam" id="PF01150">
    <property type="entry name" value="GDA1_CD39"/>
    <property type="match status" value="1"/>
</dbReference>
<evidence type="ECO:0000313" key="4">
    <source>
        <dbReference type="RefSeq" id="XP_071940775.1"/>
    </source>
</evidence>
<dbReference type="PANTHER" id="PTHR11782">
    <property type="entry name" value="ADENOSINE/GUANOSINE DIPHOSPHATASE"/>
    <property type="match status" value="1"/>
</dbReference>
<dbReference type="RefSeq" id="XP_071940775.1">
    <property type="nucleotide sequence ID" value="XM_072084674.1"/>
</dbReference>
<dbReference type="Pfam" id="PF18787">
    <property type="entry name" value="CRM1_repeat_3"/>
    <property type="match status" value="1"/>
</dbReference>
<name>A0ABM4X9S6_COFAR</name>
<dbReference type="Proteomes" id="UP001652660">
    <property type="component" value="Chromosome 3e"/>
</dbReference>
<sequence length="205" mass="22700">MATAGLRMLEKGVQDRILEACRTVLRGSGFRFYDDWASVISGSDEGVYAWVVANYALGTLGGDPKQTTGIIELGGASAQMLRKLSKQLNGEDWMWNNLNTLLGNRIYIRINDGGTSVLLYAENKFLVMVIRDLLNLCEITKGKDNKVVIASNIMQMTVNSSFRWLMVISRSLKENGLSNLVKDCGCMVLWCDIVRDVGGSLSYLT</sequence>
<keyword evidence="3" id="KW-1185">Reference proteome</keyword>
<comment type="similarity">
    <text evidence="1">Belongs to the GDA1/CD39 NTPase family.</text>
</comment>
<evidence type="ECO:0000256" key="2">
    <source>
        <dbReference type="ARBA" id="ARBA00022801"/>
    </source>
</evidence>
<protein>
    <submittedName>
        <fullName evidence="4">Uncharacterized protein isoform X1</fullName>
    </submittedName>
</protein>
<accession>A0ABM4X9S6</accession>
<dbReference type="GeneID" id="113736392"/>
<dbReference type="InterPro" id="IPR000407">
    <property type="entry name" value="GDA1_CD39_NTPase"/>
</dbReference>
<dbReference type="Gene3D" id="1.25.10.10">
    <property type="entry name" value="Leucine-rich Repeat Variant"/>
    <property type="match status" value="1"/>
</dbReference>
<evidence type="ECO:0000256" key="1">
    <source>
        <dbReference type="ARBA" id="ARBA00009283"/>
    </source>
</evidence>
<evidence type="ECO:0000313" key="3">
    <source>
        <dbReference type="Proteomes" id="UP001652660"/>
    </source>
</evidence>
<reference evidence="4" key="1">
    <citation type="submission" date="2025-08" db="UniProtKB">
        <authorList>
            <consortium name="RefSeq"/>
        </authorList>
    </citation>
    <scope>IDENTIFICATION</scope>
    <source>
        <tissue evidence="4">Leaves</tissue>
    </source>
</reference>